<accession>A0A6L9E6T1</accession>
<dbReference type="AlphaFoldDB" id="A0A6L9E6T1"/>
<proteinExistence type="predicted"/>
<dbReference type="RefSeq" id="WP_161433267.1">
    <property type="nucleotide sequence ID" value="NZ_WXYO01000001.1"/>
</dbReference>
<gene>
    <name evidence="1" type="ORF">GTQ38_00475</name>
</gene>
<keyword evidence="2" id="KW-1185">Reference proteome</keyword>
<dbReference type="Gene3D" id="1.20.1440.60">
    <property type="entry name" value="23S rRNA-intervening sequence"/>
    <property type="match status" value="1"/>
</dbReference>
<dbReference type="InterPro" id="IPR012657">
    <property type="entry name" value="23S_rRNA-intervening_sequence"/>
</dbReference>
<dbReference type="Proteomes" id="UP000475249">
    <property type="component" value="Unassembled WGS sequence"/>
</dbReference>
<protein>
    <submittedName>
        <fullName evidence="1">Four helix bundle protein</fullName>
    </submittedName>
</protein>
<name>A0A6L9E6T1_9FLAO</name>
<sequence length="121" mass="14228">MRYQSLIAYQKSFLLAMQIFEVSKTFPVEERYALTNQIRRSSRSVAAAIAESYGKRKYPKHFINKLTDSDSENLETQTWLRFALECKYIDNGEFKRLMDESTQVGKLISHMIRFPEKFGSK</sequence>
<dbReference type="EMBL" id="WXYO01000001">
    <property type="protein sequence ID" value="NAS10455.1"/>
    <property type="molecule type" value="Genomic_DNA"/>
</dbReference>
<dbReference type="PANTHER" id="PTHR38471:SF2">
    <property type="entry name" value="FOUR HELIX BUNDLE PROTEIN"/>
    <property type="match status" value="1"/>
</dbReference>
<dbReference type="InterPro" id="IPR036583">
    <property type="entry name" value="23S_rRNA_IVS_sf"/>
</dbReference>
<organism evidence="1 2">
    <name type="scientific">Poritiphilus flavus</name>
    <dbReference type="NCBI Taxonomy" id="2697053"/>
    <lineage>
        <taxon>Bacteria</taxon>
        <taxon>Pseudomonadati</taxon>
        <taxon>Bacteroidota</taxon>
        <taxon>Flavobacteriia</taxon>
        <taxon>Flavobacteriales</taxon>
        <taxon>Flavobacteriaceae</taxon>
        <taxon>Poritiphilus</taxon>
    </lineage>
</organism>
<dbReference type="SUPFAM" id="SSF158446">
    <property type="entry name" value="IVS-encoded protein-like"/>
    <property type="match status" value="1"/>
</dbReference>
<evidence type="ECO:0000313" key="2">
    <source>
        <dbReference type="Proteomes" id="UP000475249"/>
    </source>
</evidence>
<evidence type="ECO:0000313" key="1">
    <source>
        <dbReference type="EMBL" id="NAS10455.1"/>
    </source>
</evidence>
<dbReference type="CDD" id="cd16377">
    <property type="entry name" value="23S_rRNA_IVP_like"/>
    <property type="match status" value="1"/>
</dbReference>
<reference evidence="1 2" key="1">
    <citation type="submission" date="2020-01" db="EMBL/GenBank/DDBJ databases">
        <title>Bacteria diversity of Porities sp.</title>
        <authorList>
            <person name="Wang G."/>
        </authorList>
    </citation>
    <scope>NUCLEOTIDE SEQUENCE [LARGE SCALE GENOMIC DNA]</scope>
    <source>
        <strain evidence="1 2">R33</strain>
    </source>
</reference>
<dbReference type="NCBIfam" id="TIGR02436">
    <property type="entry name" value="four helix bundle protein"/>
    <property type="match status" value="1"/>
</dbReference>
<dbReference type="PANTHER" id="PTHR38471">
    <property type="entry name" value="FOUR HELIX BUNDLE PROTEIN"/>
    <property type="match status" value="1"/>
</dbReference>
<dbReference type="Pfam" id="PF05635">
    <property type="entry name" value="23S_rRNA_IVP"/>
    <property type="match status" value="1"/>
</dbReference>
<comment type="caution">
    <text evidence="1">The sequence shown here is derived from an EMBL/GenBank/DDBJ whole genome shotgun (WGS) entry which is preliminary data.</text>
</comment>